<dbReference type="PANTHER" id="PTHR10605:SF56">
    <property type="entry name" value="BIFUNCTIONAL HEPARAN SULFATE N-DEACETYLASE_N-SULFOTRANSFERASE"/>
    <property type="match status" value="1"/>
</dbReference>
<accession>A0AA49GQW5</accession>
<dbReference type="AlphaFoldDB" id="A0AA49GQW5"/>
<dbReference type="InterPro" id="IPR000863">
    <property type="entry name" value="Sulfotransferase_dom"/>
</dbReference>
<reference evidence="4" key="2">
    <citation type="journal article" date="2024" name="Antonie Van Leeuwenhoek">
        <title>Roseihalotalea indica gen. nov., sp. nov., a halophilic Bacteroidetes from mesopelagic Southwest Indian Ocean with higher carbohydrate metabolic potential.</title>
        <authorList>
            <person name="Chen B."/>
            <person name="Zhang M."/>
            <person name="Lin D."/>
            <person name="Ye J."/>
            <person name="Tang K."/>
        </authorList>
    </citation>
    <scope>NUCLEOTIDE SEQUENCE</scope>
    <source>
        <strain evidence="4">TK19036</strain>
    </source>
</reference>
<gene>
    <name evidence="4" type="ORF">K4G66_06010</name>
</gene>
<proteinExistence type="predicted"/>
<name>A0AA49GQW5_9BACT</name>
<protein>
    <submittedName>
        <fullName evidence="4">Sulfotransferase domain-containing protein</fullName>
    </submittedName>
</protein>
<evidence type="ECO:0000256" key="2">
    <source>
        <dbReference type="ARBA" id="ARBA00023180"/>
    </source>
</evidence>
<sequence>MQVSDKTLYKSSVVLRKHSLFFSDTEAWFPNLFVPGAGRSGTTTLFNCLNQHPDIYMAKDKEPDFFSNDNTFQLQDEYYKPLFLCGRDHRYRGEASVSYMTSLKAATRIKHLAQSPRFIFILRNPIDRAISHYYYWQSKGFEHQPFNQAFESSFTLNPETEVKLPDYYAGSCYGKWIKYYQAIFGSQNIHIITTESLKDVPVKVINSCFSFLDLPLLNTIKVPYLNSSGSASYSSLYKDVMNRLERNNTFKSIYQKLPVQLRIVLRRKFVNSLICIKGPSNSSNGKPIIDHKVRRWVADYYHDDVEALKKLTDLSFIEWPEFR</sequence>
<evidence type="ECO:0000259" key="3">
    <source>
        <dbReference type="Pfam" id="PF00685"/>
    </source>
</evidence>
<dbReference type="SUPFAM" id="SSF52540">
    <property type="entry name" value="P-loop containing nucleoside triphosphate hydrolases"/>
    <property type="match status" value="1"/>
</dbReference>
<dbReference type="Gene3D" id="3.40.50.300">
    <property type="entry name" value="P-loop containing nucleotide triphosphate hydrolases"/>
    <property type="match status" value="1"/>
</dbReference>
<dbReference type="GO" id="GO:0008146">
    <property type="term" value="F:sulfotransferase activity"/>
    <property type="evidence" value="ECO:0007669"/>
    <property type="project" value="InterPro"/>
</dbReference>
<organism evidence="4">
    <name type="scientific">Roseihalotalea indica</name>
    <dbReference type="NCBI Taxonomy" id="2867963"/>
    <lineage>
        <taxon>Bacteria</taxon>
        <taxon>Pseudomonadati</taxon>
        <taxon>Bacteroidota</taxon>
        <taxon>Cytophagia</taxon>
        <taxon>Cytophagales</taxon>
        <taxon>Catalimonadaceae</taxon>
        <taxon>Roseihalotalea</taxon>
    </lineage>
</organism>
<evidence type="ECO:0000256" key="1">
    <source>
        <dbReference type="ARBA" id="ARBA00022679"/>
    </source>
</evidence>
<feature type="domain" description="Sulfotransferase" evidence="3">
    <location>
        <begin position="32"/>
        <end position="218"/>
    </location>
</feature>
<dbReference type="InterPro" id="IPR037359">
    <property type="entry name" value="NST/OST"/>
</dbReference>
<dbReference type="Pfam" id="PF00685">
    <property type="entry name" value="Sulfotransfer_1"/>
    <property type="match status" value="1"/>
</dbReference>
<dbReference type="PANTHER" id="PTHR10605">
    <property type="entry name" value="HEPARAN SULFATE SULFOTRANSFERASE"/>
    <property type="match status" value="1"/>
</dbReference>
<keyword evidence="1" id="KW-0808">Transferase</keyword>
<evidence type="ECO:0000313" key="4">
    <source>
        <dbReference type="EMBL" id="WKN38254.1"/>
    </source>
</evidence>
<dbReference type="InterPro" id="IPR027417">
    <property type="entry name" value="P-loop_NTPase"/>
</dbReference>
<dbReference type="EMBL" id="CP120682">
    <property type="protein sequence ID" value="WKN38254.1"/>
    <property type="molecule type" value="Genomic_DNA"/>
</dbReference>
<reference evidence="4" key="1">
    <citation type="journal article" date="2023" name="Comput. Struct. Biotechnol. J.">
        <title>Discovery of a novel marine Bacteroidetes with a rich repertoire of carbohydrate-active enzymes.</title>
        <authorList>
            <person name="Chen B."/>
            <person name="Liu G."/>
            <person name="Chen Q."/>
            <person name="Wang H."/>
            <person name="Liu L."/>
            <person name="Tang K."/>
        </authorList>
    </citation>
    <scope>NUCLEOTIDE SEQUENCE</scope>
    <source>
        <strain evidence="4">TK19036</strain>
    </source>
</reference>
<keyword evidence="2" id="KW-0325">Glycoprotein</keyword>